<gene>
    <name evidence="1" type="ORF">QE152_g672</name>
</gene>
<dbReference type="AlphaFoldDB" id="A0AAW1NIL5"/>
<accession>A0AAW1NIL5</accession>
<dbReference type="PANTHER" id="PTHR45913:SF19">
    <property type="entry name" value="LOW QUALITY PROTEIN: ZINC FINGER BED DOMAIN-CONTAINING PROTEIN 5-LIKE"/>
    <property type="match status" value="1"/>
</dbReference>
<dbReference type="EMBL" id="JASPKY010000003">
    <property type="protein sequence ID" value="KAK9758540.1"/>
    <property type="molecule type" value="Genomic_DNA"/>
</dbReference>
<organism evidence="1 2">
    <name type="scientific">Popillia japonica</name>
    <name type="common">Japanese beetle</name>
    <dbReference type="NCBI Taxonomy" id="7064"/>
    <lineage>
        <taxon>Eukaryota</taxon>
        <taxon>Metazoa</taxon>
        <taxon>Ecdysozoa</taxon>
        <taxon>Arthropoda</taxon>
        <taxon>Hexapoda</taxon>
        <taxon>Insecta</taxon>
        <taxon>Pterygota</taxon>
        <taxon>Neoptera</taxon>
        <taxon>Endopterygota</taxon>
        <taxon>Coleoptera</taxon>
        <taxon>Polyphaga</taxon>
        <taxon>Scarabaeiformia</taxon>
        <taxon>Scarabaeidae</taxon>
        <taxon>Rutelinae</taxon>
        <taxon>Popillia</taxon>
    </lineage>
</organism>
<dbReference type="Proteomes" id="UP001458880">
    <property type="component" value="Unassembled WGS sequence"/>
</dbReference>
<protein>
    <submittedName>
        <fullName evidence="1">Uncharacterized protein</fullName>
    </submittedName>
</protein>
<comment type="caution">
    <text evidence="1">The sequence shown here is derived from an EMBL/GenBank/DDBJ whole genome shotgun (WGS) entry which is preliminary data.</text>
</comment>
<evidence type="ECO:0000313" key="1">
    <source>
        <dbReference type="EMBL" id="KAK9758540.1"/>
    </source>
</evidence>
<sequence>MALWQRRLQNSEQNFLSFSKLNNLLDDTQSLPEDVVNEMKDLISEHLLSLKNKIGVYFPDISSENWEFKLTRDPFQINVDIIPNHIREETIDLQCDSTTKVDFPNMDFEYFWLLYFPV</sequence>
<proteinExistence type="predicted"/>
<name>A0AAW1NIL5_POPJA</name>
<dbReference type="PANTHER" id="PTHR45913">
    <property type="entry name" value="EPM2A-INTERACTING PROTEIN 1"/>
    <property type="match status" value="1"/>
</dbReference>
<reference evidence="1 2" key="1">
    <citation type="journal article" date="2024" name="BMC Genomics">
        <title>De novo assembly and annotation of Popillia japonica's genome with initial clues to its potential as an invasive pest.</title>
        <authorList>
            <person name="Cucini C."/>
            <person name="Boschi S."/>
            <person name="Funari R."/>
            <person name="Cardaioli E."/>
            <person name="Iannotti N."/>
            <person name="Marturano G."/>
            <person name="Paoli F."/>
            <person name="Bruttini M."/>
            <person name="Carapelli A."/>
            <person name="Frati F."/>
            <person name="Nardi F."/>
        </authorList>
    </citation>
    <scope>NUCLEOTIDE SEQUENCE [LARGE SCALE GENOMIC DNA]</scope>
    <source>
        <strain evidence="1">DMR45628</strain>
    </source>
</reference>
<keyword evidence="2" id="KW-1185">Reference proteome</keyword>
<evidence type="ECO:0000313" key="2">
    <source>
        <dbReference type="Proteomes" id="UP001458880"/>
    </source>
</evidence>